<dbReference type="SUPFAM" id="SSF53756">
    <property type="entry name" value="UDP-Glycosyltransferase/glycogen phosphorylase"/>
    <property type="match status" value="1"/>
</dbReference>
<sequence>MKKVLFVATVVKAHIMVFHLPFLNWFKENGYETYVCAKNDYENKEDCVIPYCDYYYDLPFERSPIKLNNFKTYNQLKEIIESNEFDIIHCHTPMGGALTRIAARNARKKNTNVIYTAHGFHFYKGAPIANWLLYYPIERYLARYTDELITINKEDFRRAKRFKAMHIEYIPGVGLDLNKVNSFKVDKKLKCKELGLPNNVFFLLSVGELNKNKNHEVIITALAKLKNSQIHYIICGQGVLEQKLRNLSIELGIERQVHLLGFRKDISDIYKISDLFVFPSFREGLSVSLMEAMANGLPVVCSNIRGNSDLIEGGKGGYLVKPNDVKGFVKYIGKLKSDKELRSMFGENNLQQIKNYTIENVISDMEIIYNKLMNSKADERENIAYNK</sequence>
<comment type="caution">
    <text evidence="3">The sequence shown here is derived from an EMBL/GenBank/DDBJ whole genome shotgun (WGS) entry which is preliminary data.</text>
</comment>
<evidence type="ECO:0000259" key="2">
    <source>
        <dbReference type="Pfam" id="PF13477"/>
    </source>
</evidence>
<name>A0ABV8X2J3_9LACT</name>
<evidence type="ECO:0000313" key="4">
    <source>
        <dbReference type="Proteomes" id="UP001595817"/>
    </source>
</evidence>
<evidence type="ECO:0000313" key="3">
    <source>
        <dbReference type="EMBL" id="MFC4409991.1"/>
    </source>
</evidence>
<organism evidence="3 4">
    <name type="scientific">Chungangia koreensis</name>
    <dbReference type="NCBI Taxonomy" id="752657"/>
    <lineage>
        <taxon>Bacteria</taxon>
        <taxon>Bacillati</taxon>
        <taxon>Bacillota</taxon>
        <taxon>Bacilli</taxon>
        <taxon>Lactobacillales</taxon>
        <taxon>Chungangia</taxon>
    </lineage>
</organism>
<dbReference type="Proteomes" id="UP001595817">
    <property type="component" value="Unassembled WGS sequence"/>
</dbReference>
<dbReference type="Pfam" id="PF00534">
    <property type="entry name" value="Glycos_transf_1"/>
    <property type="match status" value="1"/>
</dbReference>
<dbReference type="InterPro" id="IPR001296">
    <property type="entry name" value="Glyco_trans_1"/>
</dbReference>
<dbReference type="Pfam" id="PF13477">
    <property type="entry name" value="Glyco_trans_4_2"/>
    <property type="match status" value="1"/>
</dbReference>
<keyword evidence="4" id="KW-1185">Reference proteome</keyword>
<accession>A0ABV8X2J3</accession>
<dbReference type="PANTHER" id="PTHR12526">
    <property type="entry name" value="GLYCOSYLTRANSFERASE"/>
    <property type="match status" value="1"/>
</dbReference>
<gene>
    <name evidence="3" type="ORF">ACFOZY_06000</name>
</gene>
<dbReference type="CDD" id="cd03808">
    <property type="entry name" value="GT4_CapM-like"/>
    <property type="match status" value="1"/>
</dbReference>
<protein>
    <submittedName>
        <fullName evidence="3">Glycosyltransferase family 4 protein</fullName>
    </submittedName>
</protein>
<dbReference type="EMBL" id="JBHSEC010000006">
    <property type="protein sequence ID" value="MFC4409991.1"/>
    <property type="molecule type" value="Genomic_DNA"/>
</dbReference>
<dbReference type="RefSeq" id="WP_378153337.1">
    <property type="nucleotide sequence ID" value="NZ_JBHSEC010000006.1"/>
</dbReference>
<reference evidence="4" key="1">
    <citation type="journal article" date="2019" name="Int. J. Syst. Evol. Microbiol.">
        <title>The Global Catalogue of Microorganisms (GCM) 10K type strain sequencing project: providing services to taxonomists for standard genome sequencing and annotation.</title>
        <authorList>
            <consortium name="The Broad Institute Genomics Platform"/>
            <consortium name="The Broad Institute Genome Sequencing Center for Infectious Disease"/>
            <person name="Wu L."/>
            <person name="Ma J."/>
        </authorList>
    </citation>
    <scope>NUCLEOTIDE SEQUENCE [LARGE SCALE GENOMIC DNA]</scope>
    <source>
        <strain evidence="4">CCUG 59778</strain>
    </source>
</reference>
<dbReference type="PANTHER" id="PTHR12526:SF630">
    <property type="entry name" value="GLYCOSYLTRANSFERASE"/>
    <property type="match status" value="1"/>
</dbReference>
<feature type="domain" description="Glycosyltransferase subfamily 4-like N-terminal" evidence="2">
    <location>
        <begin position="3"/>
        <end position="152"/>
    </location>
</feature>
<dbReference type="InterPro" id="IPR028098">
    <property type="entry name" value="Glyco_trans_4-like_N"/>
</dbReference>
<evidence type="ECO:0000259" key="1">
    <source>
        <dbReference type="Pfam" id="PF00534"/>
    </source>
</evidence>
<proteinExistence type="predicted"/>
<dbReference type="Gene3D" id="3.40.50.2000">
    <property type="entry name" value="Glycogen Phosphorylase B"/>
    <property type="match status" value="2"/>
</dbReference>
<feature type="domain" description="Glycosyl transferase family 1" evidence="1">
    <location>
        <begin position="191"/>
        <end position="349"/>
    </location>
</feature>